<accession>A0A8H7ZXT3</accession>
<dbReference type="Proteomes" id="UP000673691">
    <property type="component" value="Unassembled WGS sequence"/>
</dbReference>
<name>A0A8H7ZXT3_9FUNG</name>
<keyword evidence="2" id="KW-1185">Reference proteome</keyword>
<reference evidence="1 2" key="1">
    <citation type="journal article" name="Sci. Rep.">
        <title>Genome-scale phylogenetic analyses confirm Olpidium as the closest living zoosporic fungus to the non-flagellated, terrestrial fungi.</title>
        <authorList>
            <person name="Chang Y."/>
            <person name="Rochon D."/>
            <person name="Sekimoto S."/>
            <person name="Wang Y."/>
            <person name="Chovatia M."/>
            <person name="Sandor L."/>
            <person name="Salamov A."/>
            <person name="Grigoriev I.V."/>
            <person name="Stajich J.E."/>
            <person name="Spatafora J.W."/>
        </authorList>
    </citation>
    <scope>NUCLEOTIDE SEQUENCE [LARGE SCALE GENOMIC DNA]</scope>
    <source>
        <strain evidence="1">S191</strain>
    </source>
</reference>
<sequence>MLNRTFALTTTGQEKTREAKNPLLPACVKFFWTLYDLKLWPKSSGCLDWLEWHHFDATVRALRASAAGGLPPRALQKMLQSVVYGADVFDPYDAQWLAALVRRHLKFGKEKQQKKPSLAFDADAESLEAEEATASRFSAEAARREEVESAVARYLAFRRDSSMVLRGPDAGAALSLARDALDEATGAASGLDVPTGAHFEDRILAQEIACARGLLGTLAENLKAALRETRGGENASSAGFAESRAAEEERARGPRRWFDHLELAPAAVLRAARDAADRVAYLSSWQELGYPPGGIVNVARLGLPGFLFTCLRFTYGSACGRSPEKVFMLLTEPAQKRRAGDHEYFLDGLHVTAAVMGPGGLVENNTSGRVCWPLPVMLLSFADTAPEPPLVECPLYGAATKSSVLLRPGEYIGAAYLPSTLPVERVRELNVAVSCRPFTF</sequence>
<feature type="non-terminal residue" evidence="1">
    <location>
        <position position="1"/>
    </location>
</feature>
<proteinExistence type="predicted"/>
<protein>
    <submittedName>
        <fullName evidence="1">Uncharacterized protein</fullName>
    </submittedName>
</protein>
<gene>
    <name evidence="1" type="ORF">BJ554DRAFT_6289</name>
</gene>
<comment type="caution">
    <text evidence="1">The sequence shown here is derived from an EMBL/GenBank/DDBJ whole genome shotgun (WGS) entry which is preliminary data.</text>
</comment>
<organism evidence="1 2">
    <name type="scientific">Olpidium bornovanus</name>
    <dbReference type="NCBI Taxonomy" id="278681"/>
    <lineage>
        <taxon>Eukaryota</taxon>
        <taxon>Fungi</taxon>
        <taxon>Fungi incertae sedis</taxon>
        <taxon>Olpidiomycota</taxon>
        <taxon>Olpidiomycotina</taxon>
        <taxon>Olpidiomycetes</taxon>
        <taxon>Olpidiales</taxon>
        <taxon>Olpidiaceae</taxon>
        <taxon>Olpidium</taxon>
    </lineage>
</organism>
<dbReference type="AlphaFoldDB" id="A0A8H7ZXT3"/>
<evidence type="ECO:0000313" key="2">
    <source>
        <dbReference type="Proteomes" id="UP000673691"/>
    </source>
</evidence>
<evidence type="ECO:0000313" key="1">
    <source>
        <dbReference type="EMBL" id="KAG5461503.1"/>
    </source>
</evidence>
<dbReference type="EMBL" id="JAEFCI010003547">
    <property type="protein sequence ID" value="KAG5461503.1"/>
    <property type="molecule type" value="Genomic_DNA"/>
</dbReference>